<dbReference type="Proteomes" id="UP000708208">
    <property type="component" value="Unassembled WGS sequence"/>
</dbReference>
<comment type="caution">
    <text evidence="1">The sequence shown here is derived from an EMBL/GenBank/DDBJ whole genome shotgun (WGS) entry which is preliminary data.</text>
</comment>
<organism evidence="1 2">
    <name type="scientific">Allacma fusca</name>
    <dbReference type="NCBI Taxonomy" id="39272"/>
    <lineage>
        <taxon>Eukaryota</taxon>
        <taxon>Metazoa</taxon>
        <taxon>Ecdysozoa</taxon>
        <taxon>Arthropoda</taxon>
        <taxon>Hexapoda</taxon>
        <taxon>Collembola</taxon>
        <taxon>Symphypleona</taxon>
        <taxon>Sminthuridae</taxon>
        <taxon>Allacma</taxon>
    </lineage>
</organism>
<feature type="non-terminal residue" evidence="1">
    <location>
        <position position="1"/>
    </location>
</feature>
<dbReference type="AlphaFoldDB" id="A0A8J2PHP4"/>
<gene>
    <name evidence="1" type="ORF">AFUS01_LOCUS26331</name>
</gene>
<evidence type="ECO:0000313" key="1">
    <source>
        <dbReference type="EMBL" id="CAG7815665.1"/>
    </source>
</evidence>
<protein>
    <submittedName>
        <fullName evidence="1">Uncharacterized protein</fullName>
    </submittedName>
</protein>
<reference evidence="1" key="1">
    <citation type="submission" date="2021-06" db="EMBL/GenBank/DDBJ databases">
        <authorList>
            <person name="Hodson N. C."/>
            <person name="Mongue J. A."/>
            <person name="Jaron S. K."/>
        </authorList>
    </citation>
    <scope>NUCLEOTIDE SEQUENCE</scope>
</reference>
<accession>A0A8J2PHP4</accession>
<proteinExistence type="predicted"/>
<evidence type="ECO:0000313" key="2">
    <source>
        <dbReference type="Proteomes" id="UP000708208"/>
    </source>
</evidence>
<sequence length="78" mass="8215">SSRPRLILEVTAAEVKALDGEGKIEHGVGYGETNLDPQTSTGPGQNPVGLLHAKFILTDYTFGHFHHTSGCTLPGGSK</sequence>
<name>A0A8J2PHP4_9HEXA</name>
<keyword evidence="2" id="KW-1185">Reference proteome</keyword>
<dbReference type="EMBL" id="CAJVCH010350158">
    <property type="protein sequence ID" value="CAG7815665.1"/>
    <property type="molecule type" value="Genomic_DNA"/>
</dbReference>